<comment type="caution">
    <text evidence="2">The sequence shown here is derived from an EMBL/GenBank/DDBJ whole genome shotgun (WGS) entry which is preliminary data.</text>
</comment>
<dbReference type="Gene3D" id="3.60.21.10">
    <property type="match status" value="1"/>
</dbReference>
<dbReference type="SUPFAM" id="SSF56300">
    <property type="entry name" value="Metallo-dependent phosphatases"/>
    <property type="match status" value="1"/>
</dbReference>
<organism evidence="2 3">
    <name type="scientific">Blattamonas nauphoetae</name>
    <dbReference type="NCBI Taxonomy" id="2049346"/>
    <lineage>
        <taxon>Eukaryota</taxon>
        <taxon>Metamonada</taxon>
        <taxon>Preaxostyla</taxon>
        <taxon>Oxymonadida</taxon>
        <taxon>Blattamonas</taxon>
    </lineage>
</organism>
<feature type="region of interest" description="Disordered" evidence="1">
    <location>
        <begin position="215"/>
        <end position="236"/>
    </location>
</feature>
<gene>
    <name evidence="2" type="ORF">BLNAU_13630</name>
</gene>
<protein>
    <submittedName>
        <fullName evidence="2">Uncharacterized protein</fullName>
    </submittedName>
</protein>
<evidence type="ECO:0000313" key="2">
    <source>
        <dbReference type="EMBL" id="KAK2951473.1"/>
    </source>
</evidence>
<evidence type="ECO:0000313" key="3">
    <source>
        <dbReference type="Proteomes" id="UP001281761"/>
    </source>
</evidence>
<proteinExistence type="predicted"/>
<dbReference type="Proteomes" id="UP001281761">
    <property type="component" value="Unassembled WGS sequence"/>
</dbReference>
<dbReference type="InterPro" id="IPR029052">
    <property type="entry name" value="Metallo-depent_PP-like"/>
</dbReference>
<feature type="compositionally biased region" description="Pro residues" evidence="1">
    <location>
        <begin position="222"/>
        <end position="233"/>
    </location>
</feature>
<name>A0ABQ9XG78_9EUKA</name>
<accession>A0ABQ9XG78</accession>
<dbReference type="EMBL" id="JARBJD010000118">
    <property type="protein sequence ID" value="KAK2951473.1"/>
    <property type="molecule type" value="Genomic_DNA"/>
</dbReference>
<sequence length="312" mass="33891">MADPTASPVPTPINLEATAKTGYDPLDGCDGIPLQRLTLHDIERVDCSRILAQKHGYSAMWQAEENTLPSPNPRQSAMLVDSLQLTPEESAISLSSHNSHHAPTAVERPSDHLTADLVGPFITILFFTSLISLFADSASSPHHLQAVHFQVSNTFLDRNGLKCVVRSHEAKFRGFEVLKKGRCWTNRGAMARLSFLPLYSPRHDSTTTVNLLTLQKGSSRPSPVPQSTPPLLPTPSSTVQKPLHAVPVFHFQVFDAGIPAPSPNITATPSSYVVHELGIAPPVPFTQDSTIGTDTGRTEAACPSPNSFNREW</sequence>
<keyword evidence="3" id="KW-1185">Reference proteome</keyword>
<reference evidence="2 3" key="1">
    <citation type="journal article" date="2022" name="bioRxiv">
        <title>Genomics of Preaxostyla Flagellates Illuminates Evolutionary Transitions and the Path Towards Mitochondrial Loss.</title>
        <authorList>
            <person name="Novak L.V.F."/>
            <person name="Treitli S.C."/>
            <person name="Pyrih J."/>
            <person name="Halakuc P."/>
            <person name="Pipaliya S.V."/>
            <person name="Vacek V."/>
            <person name="Brzon O."/>
            <person name="Soukal P."/>
            <person name="Eme L."/>
            <person name="Dacks J.B."/>
            <person name="Karnkowska A."/>
            <person name="Elias M."/>
            <person name="Hampl V."/>
        </authorList>
    </citation>
    <scope>NUCLEOTIDE SEQUENCE [LARGE SCALE GENOMIC DNA]</scope>
    <source>
        <strain evidence="2">NAU3</strain>
        <tissue evidence="2">Gut</tissue>
    </source>
</reference>
<evidence type="ECO:0000256" key="1">
    <source>
        <dbReference type="SAM" id="MobiDB-lite"/>
    </source>
</evidence>